<name>A0ABW5K9W9_9FLAO</name>
<proteinExistence type="predicted"/>
<dbReference type="InterPro" id="IPR004843">
    <property type="entry name" value="Calcineurin-like_PHP"/>
</dbReference>
<feature type="domain" description="Calcineurin-like phosphoesterase" evidence="1">
    <location>
        <begin position="29"/>
        <end position="207"/>
    </location>
</feature>
<dbReference type="Pfam" id="PF00149">
    <property type="entry name" value="Metallophos"/>
    <property type="match status" value="1"/>
</dbReference>
<evidence type="ECO:0000313" key="3">
    <source>
        <dbReference type="Proteomes" id="UP001597394"/>
    </source>
</evidence>
<dbReference type="GO" id="GO:0016787">
    <property type="term" value="F:hydrolase activity"/>
    <property type="evidence" value="ECO:0007669"/>
    <property type="project" value="UniProtKB-KW"/>
</dbReference>
<dbReference type="SUPFAM" id="SSF56300">
    <property type="entry name" value="Metallo-dependent phosphatases"/>
    <property type="match status" value="1"/>
</dbReference>
<dbReference type="EMBL" id="JBHULG010000002">
    <property type="protein sequence ID" value="MFD2545726.1"/>
    <property type="molecule type" value="Genomic_DNA"/>
</dbReference>
<evidence type="ECO:0000313" key="2">
    <source>
        <dbReference type="EMBL" id="MFD2545726.1"/>
    </source>
</evidence>
<sequence>MNRHPNRLRLLVLALFLFLQNIGAQNLTKIAFLADIHFQDLYGNFSDNEYRGVINPKTGKPTLMRTMQSQLNSTRIFNENYFALFAALDDIADQGIKIVALPGDFTDDGQAYNLRGLKKILDQYEAKYQMSFYITTGNHDPVRPFRREAGKNDFLGENGSPVGIFSHPNGKKESIITKDIAESGYREILDWMKNFGFSPSEKDKFWQTPFSKKSYSEYHYQDALQDAEIQNRTYESSSGFQVPDLSYISEPVEGIWLMAIDGNTYIPEKKTGSPTDPNTYGGANDGYNNAIKYKSHLLSWVKRMTQEAEKQNKILIAFSHYPMVDFNNGATPELAELLGKDKWQLSRVPNENVTNAFAEAGIKIHFAGHMHINDSETKSISNGKMIRNFQVPSLAAYLPGYKVITIESGGNIRVETKTIANVKRYKELFPLYEQEYQKLSKTTPEKIWNKKILKTKNYKEFMLFHLTELVRLRMLPSEWPKDFVENTKTINGLDILNKTRTPNMDENLRNQRLRSVDFKKWSFTDVLLDLYKFQSAGGLATQDIPTKRLQQYAFLEKQLACFKPTDQLGQQLKLFFSILQKLSNGEDVREVQFQYQ</sequence>
<keyword evidence="3" id="KW-1185">Reference proteome</keyword>
<dbReference type="InterPro" id="IPR029052">
    <property type="entry name" value="Metallo-depent_PP-like"/>
</dbReference>
<reference evidence="3" key="1">
    <citation type="journal article" date="2019" name="Int. J. Syst. Evol. Microbiol.">
        <title>The Global Catalogue of Microorganisms (GCM) 10K type strain sequencing project: providing services to taxonomists for standard genome sequencing and annotation.</title>
        <authorList>
            <consortium name="The Broad Institute Genomics Platform"/>
            <consortium name="The Broad Institute Genome Sequencing Center for Infectious Disease"/>
            <person name="Wu L."/>
            <person name="Ma J."/>
        </authorList>
    </citation>
    <scope>NUCLEOTIDE SEQUENCE [LARGE SCALE GENOMIC DNA]</scope>
    <source>
        <strain evidence="3">KCTC 52204</strain>
    </source>
</reference>
<gene>
    <name evidence="2" type="ORF">ACFSO8_09650</name>
</gene>
<evidence type="ECO:0000259" key="1">
    <source>
        <dbReference type="Pfam" id="PF00149"/>
    </source>
</evidence>
<dbReference type="Gene3D" id="3.60.21.10">
    <property type="match status" value="2"/>
</dbReference>
<comment type="caution">
    <text evidence="2">The sequence shown here is derived from an EMBL/GenBank/DDBJ whole genome shotgun (WGS) entry which is preliminary data.</text>
</comment>
<organism evidence="2 3">
    <name type="scientific">Kaistella montana</name>
    <dbReference type="NCBI Taxonomy" id="1849733"/>
    <lineage>
        <taxon>Bacteria</taxon>
        <taxon>Pseudomonadati</taxon>
        <taxon>Bacteroidota</taxon>
        <taxon>Flavobacteriia</taxon>
        <taxon>Flavobacteriales</taxon>
        <taxon>Weeksellaceae</taxon>
        <taxon>Chryseobacterium group</taxon>
        <taxon>Kaistella</taxon>
    </lineage>
</organism>
<dbReference type="Proteomes" id="UP001597394">
    <property type="component" value="Unassembled WGS sequence"/>
</dbReference>
<accession>A0ABW5K9W9</accession>
<dbReference type="RefSeq" id="WP_255930307.1">
    <property type="nucleotide sequence ID" value="NZ_JANFQP010000002.1"/>
</dbReference>
<protein>
    <submittedName>
        <fullName evidence="2">Metallophosphoesterase family protein</fullName>
        <ecNumber evidence="2">3.1.-.-</ecNumber>
    </submittedName>
</protein>
<dbReference type="EC" id="3.1.-.-" evidence="2"/>
<keyword evidence="2" id="KW-0378">Hydrolase</keyword>